<evidence type="ECO:0000259" key="1">
    <source>
        <dbReference type="Pfam" id="PF01965"/>
    </source>
</evidence>
<protein>
    <submittedName>
        <fullName evidence="2">ThiJ/PfpI domain-containing protein</fullName>
        <ecNumber evidence="2">4.2.1.103</ecNumber>
    </submittedName>
</protein>
<dbReference type="AlphaFoldDB" id="A0A087VTA1"/>
<evidence type="ECO:0000313" key="2">
    <source>
        <dbReference type="EMBL" id="AIC91605.1"/>
    </source>
</evidence>
<dbReference type="PANTHER" id="PTHR43130:SF15">
    <property type="entry name" value="THIJ_PFPI FAMILY PROTEIN (AFU_ORTHOLOGUE AFUA_5G14240)"/>
    <property type="match status" value="1"/>
</dbReference>
<gene>
    <name evidence="2" type="ORF">BINDI_0323</name>
</gene>
<evidence type="ECO:0000313" key="3">
    <source>
        <dbReference type="Proteomes" id="UP000028569"/>
    </source>
</evidence>
<organism evidence="2 3">
    <name type="scientific">Bifidobacterium [indicum] DSM 20214 = LMG 11587</name>
    <dbReference type="NCBI Taxonomy" id="1341694"/>
    <lineage>
        <taxon>Bacteria</taxon>
        <taxon>Bacillati</taxon>
        <taxon>Actinomycetota</taxon>
        <taxon>Actinomycetes</taxon>
        <taxon>Bifidobacteriales</taxon>
        <taxon>Bifidobacteriaceae</taxon>
        <taxon>Bifidobacterium</taxon>
    </lineage>
</organism>
<dbReference type="EMBL" id="CP006018">
    <property type="protein sequence ID" value="AIC91605.1"/>
    <property type="molecule type" value="Genomic_DNA"/>
</dbReference>
<dbReference type="HOGENOM" id="CLU_000445_44_8_11"/>
<dbReference type="InterPro" id="IPR029062">
    <property type="entry name" value="Class_I_gatase-like"/>
</dbReference>
<dbReference type="Pfam" id="PF01965">
    <property type="entry name" value="DJ-1_PfpI"/>
    <property type="match status" value="1"/>
</dbReference>
<feature type="domain" description="DJ-1/PfpI" evidence="1">
    <location>
        <begin position="4"/>
        <end position="167"/>
    </location>
</feature>
<dbReference type="EC" id="4.2.1.103" evidence="2"/>
<dbReference type="SUPFAM" id="SSF52317">
    <property type="entry name" value="Class I glutamine amidotransferase-like"/>
    <property type="match status" value="1"/>
</dbReference>
<name>A0A087VTA1_9BIFI</name>
<dbReference type="Proteomes" id="UP000028569">
    <property type="component" value="Chromosome"/>
</dbReference>
<dbReference type="InterPro" id="IPR052158">
    <property type="entry name" value="INH-QAR"/>
</dbReference>
<accession>A0A087VTA1</accession>
<dbReference type="Gene3D" id="3.40.50.880">
    <property type="match status" value="1"/>
</dbReference>
<dbReference type="PANTHER" id="PTHR43130">
    <property type="entry name" value="ARAC-FAMILY TRANSCRIPTIONAL REGULATOR"/>
    <property type="match status" value="1"/>
</dbReference>
<keyword evidence="2" id="KW-0456">Lyase</keyword>
<reference evidence="2 3" key="1">
    <citation type="journal article" date="2014" name="Appl. Environ. Microbiol.">
        <title>Genomic encyclopedia of type strains of the genus Bifidobacterium.</title>
        <authorList>
            <person name="Milani C."/>
            <person name="Lugli G.A."/>
            <person name="Duranti S."/>
            <person name="Turroni F."/>
            <person name="Bottacini F."/>
            <person name="Mangifesta M."/>
            <person name="Sanchez B."/>
            <person name="Viappiani A."/>
            <person name="Mancabelli L."/>
            <person name="Taminiau B."/>
            <person name="Delcenserie V."/>
            <person name="Barrangou R."/>
            <person name="Margolles A."/>
            <person name="van Sinderen D."/>
            <person name="Ventura M."/>
        </authorList>
    </citation>
    <scope>NUCLEOTIDE SEQUENCE [LARGE SCALE GENOMIC DNA]</scope>
    <source>
        <strain evidence="2 3">LMG 11587</strain>
    </source>
</reference>
<proteinExistence type="predicted"/>
<dbReference type="InterPro" id="IPR002818">
    <property type="entry name" value="DJ-1/PfpI"/>
</dbReference>
<dbReference type="RefSeq" id="WP_202805352.1">
    <property type="nucleotide sequence ID" value="NZ_CP006018.1"/>
</dbReference>
<keyword evidence="3" id="KW-1185">Reference proteome</keyword>
<dbReference type="CDD" id="cd03139">
    <property type="entry name" value="GATase1_PfpI_2"/>
    <property type="match status" value="1"/>
</dbReference>
<sequence length="201" mass="22054">MDMNINILLFEEFEPLDVFGPFEVFFNTPGVRNRLFCLDGPQVVCGAGHVPVSAVGPNEIDHRGILLIPGGDGTRPLSKDRRWLDRLGELASEASQVLTVCTGSALLAATGLLDGRRATSNDLAFDWVTSVSDRVTWIRDARWTVDGNFRTSSGISAGIDMALSFIEDMVGPDAADRATTEMEYVRNRDSNFDPFSRSNTH</sequence>
<dbReference type="KEGG" id="bii:BINDI_0323"/>
<dbReference type="GO" id="GO:0050549">
    <property type="term" value="F:cyclohexyl-isocyanide hydratase activity"/>
    <property type="evidence" value="ECO:0007669"/>
    <property type="project" value="UniProtKB-EC"/>
</dbReference>